<dbReference type="PRINTS" id="PR01035">
    <property type="entry name" value="TCRTETA"/>
</dbReference>
<keyword evidence="10" id="KW-1185">Reference proteome</keyword>
<dbReference type="InterPro" id="IPR011701">
    <property type="entry name" value="MFS"/>
</dbReference>
<reference evidence="9" key="1">
    <citation type="submission" date="2020-09" db="EMBL/GenBank/DDBJ databases">
        <title>A novel bacterium of genus Paenibacillus, isolated from South China Sea.</title>
        <authorList>
            <person name="Huang H."/>
            <person name="Mo K."/>
            <person name="Hu Y."/>
        </authorList>
    </citation>
    <scope>NUCLEOTIDE SEQUENCE</scope>
    <source>
        <strain evidence="9">IB182496</strain>
    </source>
</reference>
<dbReference type="InterPro" id="IPR036259">
    <property type="entry name" value="MFS_trans_sf"/>
</dbReference>
<feature type="transmembrane region" description="Helical" evidence="7">
    <location>
        <begin position="286"/>
        <end position="309"/>
    </location>
</feature>
<evidence type="ECO:0000313" key="9">
    <source>
        <dbReference type="EMBL" id="MBD2848208.1"/>
    </source>
</evidence>
<dbReference type="PROSITE" id="PS50850">
    <property type="entry name" value="MFS"/>
    <property type="match status" value="1"/>
</dbReference>
<feature type="transmembrane region" description="Helical" evidence="7">
    <location>
        <begin position="200"/>
        <end position="221"/>
    </location>
</feature>
<gene>
    <name evidence="9" type="ORF">IDH44_23690</name>
</gene>
<dbReference type="Proteomes" id="UP000621560">
    <property type="component" value="Unassembled WGS sequence"/>
</dbReference>
<comment type="caution">
    <text evidence="9">The sequence shown here is derived from an EMBL/GenBank/DDBJ whole genome shotgun (WGS) entry which is preliminary data.</text>
</comment>
<evidence type="ECO:0000256" key="1">
    <source>
        <dbReference type="ARBA" id="ARBA00004651"/>
    </source>
</evidence>
<dbReference type="AlphaFoldDB" id="A0A927GU19"/>
<feature type="transmembrane region" description="Helical" evidence="7">
    <location>
        <begin position="353"/>
        <end position="371"/>
    </location>
</feature>
<proteinExistence type="predicted"/>
<keyword evidence="3" id="KW-1003">Cell membrane</keyword>
<keyword evidence="5 7" id="KW-1133">Transmembrane helix</keyword>
<feature type="transmembrane region" description="Helical" evidence="7">
    <location>
        <begin position="233"/>
        <end position="251"/>
    </location>
</feature>
<evidence type="ECO:0000256" key="4">
    <source>
        <dbReference type="ARBA" id="ARBA00022692"/>
    </source>
</evidence>
<feature type="transmembrane region" description="Helical" evidence="7">
    <location>
        <begin position="151"/>
        <end position="170"/>
    </location>
</feature>
<dbReference type="EMBL" id="JACXIZ010000058">
    <property type="protein sequence ID" value="MBD2848208.1"/>
    <property type="molecule type" value="Genomic_DNA"/>
</dbReference>
<feature type="domain" description="Major facilitator superfamily (MFS) profile" evidence="8">
    <location>
        <begin position="1"/>
        <end position="376"/>
    </location>
</feature>
<protein>
    <submittedName>
        <fullName evidence="9">MFS transporter</fullName>
    </submittedName>
</protein>
<dbReference type="GO" id="GO:0022857">
    <property type="term" value="F:transmembrane transporter activity"/>
    <property type="evidence" value="ECO:0007669"/>
    <property type="project" value="InterPro"/>
</dbReference>
<feature type="transmembrane region" description="Helical" evidence="7">
    <location>
        <begin position="40"/>
        <end position="60"/>
    </location>
</feature>
<dbReference type="InterPro" id="IPR020846">
    <property type="entry name" value="MFS_dom"/>
</dbReference>
<evidence type="ECO:0000256" key="7">
    <source>
        <dbReference type="SAM" id="Phobius"/>
    </source>
</evidence>
<feature type="transmembrane region" description="Helical" evidence="7">
    <location>
        <begin position="321"/>
        <end position="347"/>
    </location>
</feature>
<feature type="transmembrane region" description="Helical" evidence="7">
    <location>
        <begin position="124"/>
        <end position="145"/>
    </location>
</feature>
<evidence type="ECO:0000256" key="3">
    <source>
        <dbReference type="ARBA" id="ARBA00022475"/>
    </source>
</evidence>
<dbReference type="PANTHER" id="PTHR23517">
    <property type="entry name" value="RESISTANCE PROTEIN MDTM, PUTATIVE-RELATED-RELATED"/>
    <property type="match status" value="1"/>
</dbReference>
<comment type="subcellular location">
    <subcellularLocation>
        <location evidence="1">Cell membrane</location>
        <topology evidence="1">Multi-pass membrane protein</topology>
    </subcellularLocation>
</comment>
<dbReference type="InterPro" id="IPR001958">
    <property type="entry name" value="Tet-R_TetA/multi-R_MdtG-like"/>
</dbReference>
<dbReference type="PANTHER" id="PTHR23517:SF10">
    <property type="entry name" value="MAJOR FACILITATOR SUPERFAMILY (MFS) PROFILE DOMAIN-CONTAINING PROTEIN"/>
    <property type="match status" value="1"/>
</dbReference>
<name>A0A927GU19_9BACL</name>
<keyword evidence="2" id="KW-0813">Transport</keyword>
<dbReference type="InterPro" id="IPR050171">
    <property type="entry name" value="MFS_Transporters"/>
</dbReference>
<evidence type="ECO:0000256" key="6">
    <source>
        <dbReference type="ARBA" id="ARBA00023136"/>
    </source>
</evidence>
<dbReference type="CDD" id="cd17325">
    <property type="entry name" value="MFS_MdtG_SLC18_like"/>
    <property type="match status" value="1"/>
</dbReference>
<keyword evidence="4 7" id="KW-0812">Transmembrane</keyword>
<accession>A0A927GU19</accession>
<keyword evidence="6 7" id="KW-0472">Membrane</keyword>
<organism evidence="9 10">
    <name type="scientific">Paenibacillus sabuli</name>
    <dbReference type="NCBI Taxonomy" id="2772509"/>
    <lineage>
        <taxon>Bacteria</taxon>
        <taxon>Bacillati</taxon>
        <taxon>Bacillota</taxon>
        <taxon>Bacilli</taxon>
        <taxon>Bacillales</taxon>
        <taxon>Paenibacillaceae</taxon>
        <taxon>Paenibacillus</taxon>
    </lineage>
</organism>
<dbReference type="Gene3D" id="1.20.1250.20">
    <property type="entry name" value="MFS general substrate transporter like domains"/>
    <property type="match status" value="2"/>
</dbReference>
<feature type="transmembrane region" description="Helical" evidence="7">
    <location>
        <begin position="67"/>
        <end position="84"/>
    </location>
</feature>
<feature type="transmembrane region" description="Helical" evidence="7">
    <location>
        <begin position="263"/>
        <end position="280"/>
    </location>
</feature>
<evidence type="ECO:0000313" key="10">
    <source>
        <dbReference type="Proteomes" id="UP000621560"/>
    </source>
</evidence>
<dbReference type="Pfam" id="PF07690">
    <property type="entry name" value="MFS_1"/>
    <property type="match status" value="2"/>
</dbReference>
<evidence type="ECO:0000256" key="2">
    <source>
        <dbReference type="ARBA" id="ARBA00022448"/>
    </source>
</evidence>
<dbReference type="SUPFAM" id="SSF103473">
    <property type="entry name" value="MFS general substrate transporter"/>
    <property type="match status" value="1"/>
</dbReference>
<dbReference type="GO" id="GO:0005886">
    <property type="term" value="C:plasma membrane"/>
    <property type="evidence" value="ECO:0007669"/>
    <property type="project" value="UniProtKB-SubCell"/>
</dbReference>
<evidence type="ECO:0000256" key="5">
    <source>
        <dbReference type="ARBA" id="ARBA00022989"/>
    </source>
</evidence>
<sequence>MLLLALILLLVDFVRGALLISFLPIYGEKVLGLSLDVIGIAITAHYLTDTALKLAIGYLLDRFSVRFVVHTGLLISLCGVVLLGSAIAPWLVITASALYGIGVSPIWIVCLMKVTDERRATKMGFLYTIWFVGLGAGPIVCNWLLDTSARFTYFLLVALSLAAWALSLLITNRTVQTVRTVPLRSQLAILGDKLRQLRPLLPGMILQTTGAAMLVPILPSFAEKQLGIGSSQYSFLLMAGGLCTVAGLMPMGRLSDRVGGKKWFLVAGFGLFALTLYALTAQPPVWACLALAAVLGCSYAAVLPAWNALLAAYIPPQQQGLGWGLMSTIEGIGVMVGPVLGGVLASLHGETPVVVVSAILFGLIGLFYFVFGQRMDGL</sequence>
<evidence type="ECO:0000259" key="8">
    <source>
        <dbReference type="PROSITE" id="PS50850"/>
    </source>
</evidence>
<feature type="transmembrane region" description="Helical" evidence="7">
    <location>
        <begin position="90"/>
        <end position="112"/>
    </location>
</feature>